<dbReference type="PRINTS" id="PR00411">
    <property type="entry name" value="PNDRDTASEI"/>
</dbReference>
<dbReference type="InterPro" id="IPR036188">
    <property type="entry name" value="FAD/NAD-bd_sf"/>
</dbReference>
<dbReference type="GO" id="GO:0003955">
    <property type="term" value="F:NAD(P)H dehydrogenase (quinone) activity"/>
    <property type="evidence" value="ECO:0007669"/>
    <property type="project" value="TreeGrafter"/>
</dbReference>
<keyword evidence="8 16" id="KW-0274">FAD</keyword>
<evidence type="ECO:0000256" key="8">
    <source>
        <dbReference type="ARBA" id="ARBA00022827"/>
    </source>
</evidence>
<proteinExistence type="inferred from homology"/>
<comment type="catalytic activity">
    <reaction evidence="15">
        <text>Hg + NADP(+) + H(+) = Hg(2+) + NADPH</text>
        <dbReference type="Rhea" id="RHEA:23856"/>
        <dbReference type="ChEBI" id="CHEBI:15378"/>
        <dbReference type="ChEBI" id="CHEBI:16170"/>
        <dbReference type="ChEBI" id="CHEBI:16793"/>
        <dbReference type="ChEBI" id="CHEBI:57783"/>
        <dbReference type="ChEBI" id="CHEBI:58349"/>
        <dbReference type="EC" id="1.16.1.1"/>
    </reaction>
</comment>
<dbReference type="GO" id="GO:0016668">
    <property type="term" value="F:oxidoreductase activity, acting on a sulfur group of donors, NAD(P) as acceptor"/>
    <property type="evidence" value="ECO:0007669"/>
    <property type="project" value="InterPro"/>
</dbReference>
<evidence type="ECO:0000259" key="20">
    <source>
        <dbReference type="Pfam" id="PF07992"/>
    </source>
</evidence>
<feature type="binding site" evidence="16">
    <location>
        <begin position="182"/>
        <end position="189"/>
    </location>
    <ligand>
        <name>NAD(+)</name>
        <dbReference type="ChEBI" id="CHEBI:57540"/>
    </ligand>
</feature>
<comment type="caution">
    <text evidence="21">The sequence shown here is derived from an EMBL/GenBank/DDBJ whole genome shotgun (WGS) entry which is preliminary data.</text>
</comment>
<keyword evidence="10" id="KW-0476">Mercury</keyword>
<evidence type="ECO:0000256" key="5">
    <source>
        <dbReference type="ARBA" id="ARBA00022466"/>
    </source>
</evidence>
<evidence type="ECO:0000256" key="2">
    <source>
        <dbReference type="ARBA" id="ARBA00011738"/>
    </source>
</evidence>
<dbReference type="PRINTS" id="PR00368">
    <property type="entry name" value="FADPNR"/>
</dbReference>
<dbReference type="Gene3D" id="3.50.50.60">
    <property type="entry name" value="FAD/NAD(P)-binding domain"/>
    <property type="match status" value="2"/>
</dbReference>
<evidence type="ECO:0000259" key="19">
    <source>
        <dbReference type="Pfam" id="PF02852"/>
    </source>
</evidence>
<dbReference type="GO" id="GO:0045340">
    <property type="term" value="F:mercury ion binding"/>
    <property type="evidence" value="ECO:0007669"/>
    <property type="project" value="InterPro"/>
</dbReference>
<dbReference type="InterPro" id="IPR012999">
    <property type="entry name" value="Pyr_OxRdtase_I_AS"/>
</dbReference>
<evidence type="ECO:0000313" key="22">
    <source>
        <dbReference type="Proteomes" id="UP000533080"/>
    </source>
</evidence>
<sequence>MAPPEHLNLVILGSGSTAFAAALRAQETGKTAVMTEARMLGGTCVNRGCLPSKNLIEAARLLHDARNPRYPGLQGAALGLDFAQLIAQKDDVVRGYREKKYASLLGGSFRIEEGHARFLDAHTVAVGDKRLTADAFLIATGSRPRLPPIEGLAEVPYLTSDLLTSDEAVELKALPRSLLIVGGGYIALELGQMFSRFGSEVTLLERSGTLLSHGYEPEVGPTVRAFLEDEGVRVLVNAQLVRVREEGSEVVATIKLPAGMRELRAETLLVATGRVPNTDDIGLEKAGVAVGEGGHVLVDEHLRTSVPHIYAAGDVIGREQNSQMATPVGSRDGTIVAHNLFSGLPHRTTAEHRVIPRVIFTDPQVAVVGMTEKDAVAAGHPCWCRAVPLTLVPRAGAIRNTVGFVKMVANARTHEVLGVTMVGPEAGEVIHEAAMGLRFRATLHDFIDLLHVYPTMAEGLKIAAISRFKDPSKLSCCAE</sequence>
<dbReference type="PANTHER" id="PTHR43014:SF4">
    <property type="entry name" value="PYRIDINE NUCLEOTIDE-DISULFIDE OXIDOREDUCTASE RCLA-RELATED"/>
    <property type="match status" value="1"/>
</dbReference>
<evidence type="ECO:0000256" key="7">
    <source>
        <dbReference type="ARBA" id="ARBA00022723"/>
    </source>
</evidence>
<dbReference type="InterPro" id="IPR016156">
    <property type="entry name" value="FAD/NAD-linked_Rdtase_dimer_sf"/>
</dbReference>
<feature type="binding site" evidence="16">
    <location>
        <position position="273"/>
    </location>
    <ligand>
        <name>NAD(+)</name>
        <dbReference type="ChEBI" id="CHEBI:57540"/>
    </ligand>
</feature>
<keyword evidence="6 18" id="KW-0285">Flavoprotein</keyword>
<keyword evidence="9" id="KW-0521">NADP</keyword>
<feature type="domain" description="Pyridine nucleotide-disulphide oxidoreductase dimerisation" evidence="19">
    <location>
        <begin position="355"/>
        <end position="463"/>
    </location>
</feature>
<dbReference type="Gene3D" id="3.30.390.30">
    <property type="match status" value="1"/>
</dbReference>
<comment type="cofactor">
    <cofactor evidence="16">
        <name>FAD</name>
        <dbReference type="ChEBI" id="CHEBI:57692"/>
    </cofactor>
    <text evidence="16">Binds 1 FAD per subunit.</text>
</comment>
<evidence type="ECO:0000256" key="17">
    <source>
        <dbReference type="PIRSR" id="PIRSR000350-4"/>
    </source>
</evidence>
<evidence type="ECO:0000256" key="13">
    <source>
        <dbReference type="ARBA" id="ARBA00023284"/>
    </source>
</evidence>
<name>A0A7Y4IQ81_MYXXA</name>
<feature type="disulfide bond" description="Redox-active" evidence="17">
    <location>
        <begin position="44"/>
        <end position="49"/>
    </location>
</feature>
<dbReference type="Proteomes" id="UP000533080">
    <property type="component" value="Unassembled WGS sequence"/>
</dbReference>
<feature type="binding site" evidence="16">
    <location>
        <begin position="140"/>
        <end position="142"/>
    </location>
    <ligand>
        <name>FAD</name>
        <dbReference type="ChEBI" id="CHEBI:57692"/>
    </ligand>
</feature>
<dbReference type="EC" id="1.16.1.1" evidence="3"/>
<dbReference type="GO" id="GO:0050660">
    <property type="term" value="F:flavin adenine dinucleotide binding"/>
    <property type="evidence" value="ECO:0007669"/>
    <property type="project" value="InterPro"/>
</dbReference>
<feature type="binding site" evidence="16">
    <location>
        <position position="53"/>
    </location>
    <ligand>
        <name>FAD</name>
        <dbReference type="ChEBI" id="CHEBI:57692"/>
    </ligand>
</feature>
<evidence type="ECO:0000256" key="18">
    <source>
        <dbReference type="RuleBase" id="RU003691"/>
    </source>
</evidence>
<dbReference type="InterPro" id="IPR004099">
    <property type="entry name" value="Pyr_nucl-diS_OxRdtase_dimer"/>
</dbReference>
<reference evidence="21 22" key="1">
    <citation type="submission" date="2020-05" db="EMBL/GenBank/DDBJ databases">
        <authorList>
            <person name="Whitworth D."/>
        </authorList>
    </citation>
    <scope>NUCLEOTIDE SEQUENCE [LARGE SCALE GENOMIC DNA]</scope>
    <source>
        <strain evidence="21 22">AM005</strain>
    </source>
</reference>
<dbReference type="Pfam" id="PF02852">
    <property type="entry name" value="Pyr_redox_dim"/>
    <property type="match status" value="1"/>
</dbReference>
<accession>A0A7Y4IQ81</accession>
<dbReference type="InterPro" id="IPR023753">
    <property type="entry name" value="FAD/NAD-binding_dom"/>
</dbReference>
<dbReference type="Pfam" id="PF07992">
    <property type="entry name" value="Pyr_redox_2"/>
    <property type="match status" value="1"/>
</dbReference>
<dbReference type="PROSITE" id="PS00076">
    <property type="entry name" value="PYRIDINE_REDOX_1"/>
    <property type="match status" value="1"/>
</dbReference>
<dbReference type="GO" id="GO:0050661">
    <property type="term" value="F:NADP binding"/>
    <property type="evidence" value="ECO:0007669"/>
    <property type="project" value="InterPro"/>
</dbReference>
<keyword evidence="16" id="KW-0520">NAD</keyword>
<keyword evidence="5" id="KW-0475">Mercuric resistance</keyword>
<comment type="similarity">
    <text evidence="1 18">Belongs to the class-I pyridine nucleotide-disulfide oxidoreductase family.</text>
</comment>
<evidence type="ECO:0000256" key="3">
    <source>
        <dbReference type="ARBA" id="ARBA00012661"/>
    </source>
</evidence>
<evidence type="ECO:0000256" key="4">
    <source>
        <dbReference type="ARBA" id="ARBA00014791"/>
    </source>
</evidence>
<dbReference type="SUPFAM" id="SSF51905">
    <property type="entry name" value="FAD/NAD(P)-binding domain"/>
    <property type="match status" value="1"/>
</dbReference>
<keyword evidence="7" id="KW-0479">Metal-binding</keyword>
<evidence type="ECO:0000256" key="1">
    <source>
        <dbReference type="ARBA" id="ARBA00007532"/>
    </source>
</evidence>
<organism evidence="21 22">
    <name type="scientific">Myxococcus xanthus</name>
    <dbReference type="NCBI Taxonomy" id="34"/>
    <lineage>
        <taxon>Bacteria</taxon>
        <taxon>Pseudomonadati</taxon>
        <taxon>Myxococcota</taxon>
        <taxon>Myxococcia</taxon>
        <taxon>Myxococcales</taxon>
        <taxon>Cystobacterineae</taxon>
        <taxon>Myxococcaceae</taxon>
        <taxon>Myxococcus</taxon>
    </lineage>
</organism>
<gene>
    <name evidence="21" type="primary">merA</name>
    <name evidence="21" type="ORF">HNV28_34880</name>
</gene>
<feature type="binding site" evidence="16">
    <location>
        <position position="205"/>
    </location>
    <ligand>
        <name>NAD(+)</name>
        <dbReference type="ChEBI" id="CHEBI:57540"/>
    </ligand>
</feature>
<dbReference type="RefSeq" id="WP_171445199.1">
    <property type="nucleotide sequence ID" value="NZ_JABFNS010000197.1"/>
</dbReference>
<dbReference type="NCBIfam" id="TIGR02053">
    <property type="entry name" value="MerA"/>
    <property type="match status" value="1"/>
</dbReference>
<evidence type="ECO:0000256" key="15">
    <source>
        <dbReference type="ARBA" id="ARBA00048984"/>
    </source>
</evidence>
<dbReference type="InterPro" id="IPR001100">
    <property type="entry name" value="Pyr_nuc-diS_OxRdtase"/>
</dbReference>
<evidence type="ECO:0000256" key="11">
    <source>
        <dbReference type="ARBA" id="ARBA00023002"/>
    </source>
</evidence>
<dbReference type="PIRSF" id="PIRSF000350">
    <property type="entry name" value="Mercury_reductase_MerA"/>
    <property type="match status" value="1"/>
</dbReference>
<keyword evidence="12" id="KW-1015">Disulfide bond</keyword>
<dbReference type="InterPro" id="IPR021179">
    <property type="entry name" value="Mercury_reductase_MerA"/>
</dbReference>
<dbReference type="EMBL" id="JABFNT010000195">
    <property type="protein sequence ID" value="NOJ83437.1"/>
    <property type="molecule type" value="Genomic_DNA"/>
</dbReference>
<protein>
    <recommendedName>
        <fullName evidence="4">Mercuric reductase</fullName>
        <ecNumber evidence="3">1.16.1.1</ecNumber>
    </recommendedName>
    <alternativeName>
        <fullName evidence="14">Hg(II) reductase</fullName>
    </alternativeName>
</protein>
<evidence type="ECO:0000313" key="21">
    <source>
        <dbReference type="EMBL" id="NOJ83437.1"/>
    </source>
</evidence>
<evidence type="ECO:0000256" key="6">
    <source>
        <dbReference type="ARBA" id="ARBA00022630"/>
    </source>
</evidence>
<evidence type="ECO:0000256" key="10">
    <source>
        <dbReference type="ARBA" id="ARBA00022914"/>
    </source>
</evidence>
<keyword evidence="13 18" id="KW-0676">Redox-active center</keyword>
<evidence type="ECO:0000256" key="14">
    <source>
        <dbReference type="ARBA" id="ARBA00031725"/>
    </source>
</evidence>
<evidence type="ECO:0000256" key="12">
    <source>
        <dbReference type="ARBA" id="ARBA00023157"/>
    </source>
</evidence>
<dbReference type="AlphaFoldDB" id="A0A7Y4IQ81"/>
<evidence type="ECO:0000256" key="9">
    <source>
        <dbReference type="ARBA" id="ARBA00022857"/>
    </source>
</evidence>
<dbReference type="GO" id="GO:0016152">
    <property type="term" value="F:mercury (II) reductase (NADP+) activity"/>
    <property type="evidence" value="ECO:0007669"/>
    <property type="project" value="UniProtKB-EC"/>
</dbReference>
<dbReference type="GO" id="GO:0050787">
    <property type="term" value="P:detoxification of mercury ion"/>
    <property type="evidence" value="ECO:0007669"/>
    <property type="project" value="InterPro"/>
</dbReference>
<dbReference type="SUPFAM" id="SSF55424">
    <property type="entry name" value="FAD/NAD-linked reductases, dimerisation (C-terminal) domain"/>
    <property type="match status" value="1"/>
</dbReference>
<comment type="subunit">
    <text evidence="2">Homodimer.</text>
</comment>
<feature type="binding site" evidence="16">
    <location>
        <position position="314"/>
    </location>
    <ligand>
        <name>FAD</name>
        <dbReference type="ChEBI" id="CHEBI:57692"/>
    </ligand>
</feature>
<keyword evidence="16" id="KW-0547">Nucleotide-binding</keyword>
<keyword evidence="11 18" id="KW-0560">Oxidoreductase</keyword>
<evidence type="ECO:0000256" key="16">
    <source>
        <dbReference type="PIRSR" id="PIRSR000350-3"/>
    </source>
</evidence>
<dbReference type="PANTHER" id="PTHR43014">
    <property type="entry name" value="MERCURIC REDUCTASE"/>
    <property type="match status" value="1"/>
</dbReference>
<dbReference type="FunFam" id="3.30.390.30:FF:000001">
    <property type="entry name" value="Dihydrolipoyl dehydrogenase"/>
    <property type="match status" value="1"/>
</dbReference>
<feature type="domain" description="FAD/NAD(P)-binding" evidence="20">
    <location>
        <begin position="8"/>
        <end position="325"/>
    </location>
</feature>